<organism evidence="6 7">
    <name type="scientific">Bradyrhizobium lablabi</name>
    <dbReference type="NCBI Taxonomy" id="722472"/>
    <lineage>
        <taxon>Bacteria</taxon>
        <taxon>Pseudomonadati</taxon>
        <taxon>Pseudomonadota</taxon>
        <taxon>Alphaproteobacteria</taxon>
        <taxon>Hyphomicrobiales</taxon>
        <taxon>Nitrobacteraceae</taxon>
        <taxon>Bradyrhizobium</taxon>
    </lineage>
</organism>
<dbReference type="Gene3D" id="1.10.357.10">
    <property type="entry name" value="Tetracycline Repressor, domain 2"/>
    <property type="match status" value="1"/>
</dbReference>
<comment type="caution">
    <text evidence="6">The sequence shown here is derived from an EMBL/GenBank/DDBJ whole genome shotgun (WGS) entry which is preliminary data.</text>
</comment>
<keyword evidence="3" id="KW-0804">Transcription</keyword>
<dbReference type="InterPro" id="IPR001647">
    <property type="entry name" value="HTH_TetR"/>
</dbReference>
<dbReference type="EMBL" id="LLYB01000133">
    <property type="protein sequence ID" value="KRR15890.1"/>
    <property type="molecule type" value="Genomic_DNA"/>
</dbReference>
<dbReference type="PANTHER" id="PTHR47506:SF1">
    <property type="entry name" value="HTH-TYPE TRANSCRIPTIONAL REGULATOR YJDC"/>
    <property type="match status" value="1"/>
</dbReference>
<evidence type="ECO:0000256" key="4">
    <source>
        <dbReference type="PROSITE-ProRule" id="PRU00335"/>
    </source>
</evidence>
<keyword evidence="1" id="KW-0805">Transcription regulation</keyword>
<accession>A0A0R3M6L4</accession>
<evidence type="ECO:0000259" key="5">
    <source>
        <dbReference type="PROSITE" id="PS50977"/>
    </source>
</evidence>
<keyword evidence="2 4" id="KW-0238">DNA-binding</keyword>
<dbReference type="RefSeq" id="WP_057863131.1">
    <property type="nucleotide sequence ID" value="NZ_LLYB01000133.1"/>
</dbReference>
<dbReference type="Pfam" id="PF21993">
    <property type="entry name" value="TetR_C_13_2"/>
    <property type="match status" value="1"/>
</dbReference>
<protein>
    <submittedName>
        <fullName evidence="6">TetR family transcriptional regulator</fullName>
    </submittedName>
</protein>
<dbReference type="PROSITE" id="PS50977">
    <property type="entry name" value="HTH_TETR_2"/>
    <property type="match status" value="1"/>
</dbReference>
<sequence length="194" mass="20913">MLKKGVERGEVLRALGEVFRAHGYESASLTLITEATGLGKGSLYHLFPGGKEQMAAEVLAEIDGWFELNIFAPLREADDPARAIAAMVAGVDQYFHSGDRVCLVGMVALGSARDAFAGAVDGYFARWQVALASLLRRSGLSKGQAQRRAEDALLTIQGALVLARARNDAGIFRRALSDLTKRLLAPPDRDLWTG</sequence>
<dbReference type="OrthoDB" id="9811084at2"/>
<evidence type="ECO:0000313" key="7">
    <source>
        <dbReference type="Proteomes" id="UP000051660"/>
    </source>
</evidence>
<dbReference type="GO" id="GO:0003677">
    <property type="term" value="F:DNA binding"/>
    <property type="evidence" value="ECO:0007669"/>
    <property type="project" value="UniProtKB-UniRule"/>
</dbReference>
<dbReference type="InterPro" id="IPR036271">
    <property type="entry name" value="Tet_transcr_reg_TetR-rel_C_sf"/>
</dbReference>
<dbReference type="Proteomes" id="UP000051660">
    <property type="component" value="Unassembled WGS sequence"/>
</dbReference>
<feature type="domain" description="HTH tetR-type" evidence="5">
    <location>
        <begin position="5"/>
        <end position="65"/>
    </location>
</feature>
<evidence type="ECO:0000256" key="2">
    <source>
        <dbReference type="ARBA" id="ARBA00023125"/>
    </source>
</evidence>
<evidence type="ECO:0000313" key="6">
    <source>
        <dbReference type="EMBL" id="KRR15890.1"/>
    </source>
</evidence>
<evidence type="ECO:0000256" key="3">
    <source>
        <dbReference type="ARBA" id="ARBA00023163"/>
    </source>
</evidence>
<dbReference type="InterPro" id="IPR009057">
    <property type="entry name" value="Homeodomain-like_sf"/>
</dbReference>
<feature type="DNA-binding region" description="H-T-H motif" evidence="4">
    <location>
        <begin position="28"/>
        <end position="47"/>
    </location>
</feature>
<name>A0A0R3M6L4_9BRAD</name>
<reference evidence="6 7" key="1">
    <citation type="submission" date="2014-03" db="EMBL/GenBank/DDBJ databases">
        <title>Bradyrhizobium valentinum sp. nov., isolated from effective nodules of Lupinus mariae-josephae, a lupine endemic of basic-lime soils in Eastern Spain.</title>
        <authorList>
            <person name="Duran D."/>
            <person name="Rey L."/>
            <person name="Navarro A."/>
            <person name="Busquets A."/>
            <person name="Imperial J."/>
            <person name="Ruiz-Argueso T."/>
        </authorList>
    </citation>
    <scope>NUCLEOTIDE SEQUENCE [LARGE SCALE GENOMIC DNA]</scope>
    <source>
        <strain evidence="6 7">CCBAU 23086</strain>
    </source>
</reference>
<dbReference type="AlphaFoldDB" id="A0A0R3M6L4"/>
<evidence type="ECO:0000256" key="1">
    <source>
        <dbReference type="ARBA" id="ARBA00023015"/>
    </source>
</evidence>
<dbReference type="InterPro" id="IPR054156">
    <property type="entry name" value="YxaF_TetR_C"/>
</dbReference>
<dbReference type="SUPFAM" id="SSF48498">
    <property type="entry name" value="Tetracyclin repressor-like, C-terminal domain"/>
    <property type="match status" value="1"/>
</dbReference>
<dbReference type="Pfam" id="PF00440">
    <property type="entry name" value="TetR_N"/>
    <property type="match status" value="1"/>
</dbReference>
<proteinExistence type="predicted"/>
<dbReference type="PANTHER" id="PTHR47506">
    <property type="entry name" value="TRANSCRIPTIONAL REGULATORY PROTEIN"/>
    <property type="match status" value="1"/>
</dbReference>
<gene>
    <name evidence="6" type="ORF">CQ14_28905</name>
</gene>
<dbReference type="SUPFAM" id="SSF46689">
    <property type="entry name" value="Homeodomain-like"/>
    <property type="match status" value="1"/>
</dbReference>